<dbReference type="RefSeq" id="XP_018994322.1">
    <property type="nucleotide sequence ID" value="XM_019137296.1"/>
</dbReference>
<dbReference type="GeneID" id="30154756"/>
<dbReference type="PROSITE" id="PS50048">
    <property type="entry name" value="ZN2_CY6_FUNGAL_2"/>
    <property type="match status" value="1"/>
</dbReference>
<dbReference type="PANTHER" id="PTHR47424:SF3">
    <property type="entry name" value="REGULATORY PROTEIN GAL4"/>
    <property type="match status" value="1"/>
</dbReference>
<reference evidence="7 8" key="1">
    <citation type="submission" date="2016-06" db="EMBL/GenBank/DDBJ databases">
        <title>Evolution of pathogenesis and genome organization in the Tremellales.</title>
        <authorList>
            <person name="Cuomo C."/>
            <person name="Litvintseva A."/>
            <person name="Heitman J."/>
            <person name="Chen Y."/>
            <person name="Sun S."/>
            <person name="Springer D."/>
            <person name="Dromer F."/>
            <person name="Young S."/>
            <person name="Zeng Q."/>
            <person name="Chapman S."/>
            <person name="Gujja S."/>
            <person name="Saif S."/>
            <person name="Birren B."/>
        </authorList>
    </citation>
    <scope>NUCLEOTIDE SEQUENCE [LARGE SCALE GENOMIC DNA]</scope>
    <source>
        <strain evidence="7 8">CBS 6039</strain>
    </source>
</reference>
<name>A0A1E3HTJ9_9TREE</name>
<dbReference type="GO" id="GO:0005634">
    <property type="term" value="C:nucleus"/>
    <property type="evidence" value="ECO:0007669"/>
    <property type="project" value="TreeGrafter"/>
</dbReference>
<evidence type="ECO:0000259" key="6">
    <source>
        <dbReference type="PROSITE" id="PS50048"/>
    </source>
</evidence>
<protein>
    <recommendedName>
        <fullName evidence="6">Zn(2)-C6 fungal-type domain-containing protein</fullName>
    </recommendedName>
</protein>
<dbReference type="Proteomes" id="UP000094065">
    <property type="component" value="Unassembled WGS sequence"/>
</dbReference>
<dbReference type="OrthoDB" id="39175at2759"/>
<evidence type="ECO:0000313" key="8">
    <source>
        <dbReference type="Proteomes" id="UP000094065"/>
    </source>
</evidence>
<dbReference type="InterPro" id="IPR036864">
    <property type="entry name" value="Zn2-C6_fun-type_DNA-bd_sf"/>
</dbReference>
<evidence type="ECO:0000256" key="4">
    <source>
        <dbReference type="ARBA" id="ARBA00023242"/>
    </source>
</evidence>
<dbReference type="STRING" id="1295533.A0A1E3HTJ9"/>
<feature type="compositionally biased region" description="Polar residues" evidence="5">
    <location>
        <begin position="267"/>
        <end position="287"/>
    </location>
</feature>
<dbReference type="GO" id="GO:0000978">
    <property type="term" value="F:RNA polymerase II cis-regulatory region sequence-specific DNA binding"/>
    <property type="evidence" value="ECO:0007669"/>
    <property type="project" value="TreeGrafter"/>
</dbReference>
<dbReference type="PANTHER" id="PTHR47424">
    <property type="entry name" value="REGULATORY PROTEIN GAL4"/>
    <property type="match status" value="1"/>
</dbReference>
<keyword evidence="2" id="KW-0238">DNA-binding</keyword>
<evidence type="ECO:0000313" key="7">
    <source>
        <dbReference type="EMBL" id="ODN79475.1"/>
    </source>
</evidence>
<feature type="compositionally biased region" description="Low complexity" evidence="5">
    <location>
        <begin position="11"/>
        <end position="30"/>
    </location>
</feature>
<sequence length="371" mass="39975">MSTASAPVPVPNSDSQSSSSDSVGSPSSGPRRQRISMACAYCRHRKIRCCGGNPCRNCQRSKRECGYAPVPEEVNRATREKKAFAKANKIASQFLPPATTTSPYYAPHASYGHSVYGSPLHSAPYSHRRSSSLPSADDPWGSAPVYGSGQSWVSYAKPAPYHHRLSAPTPVYESSHGYHHQDPSQGYQHNQLGVHFEHGDPQHVLDSPSPTSTNMSSTTSAVTHSSLEEEQHAMWMTPGLVTSTYVRPAPSRSLSQSVHGVPLPSDSPVQKTHSQGTVPITPASSTFARPLPSPTVYSYSSQGSAHYDNQAPIFYSPVSNKTRGDYSSPMIGGGLSKEPIVGLGLIDGRGVYMGGHYSGEEYMAPPMYYQS</sequence>
<dbReference type="Pfam" id="PF00172">
    <property type="entry name" value="Zn_clus"/>
    <property type="match status" value="1"/>
</dbReference>
<dbReference type="AlphaFoldDB" id="A0A1E3HTJ9"/>
<evidence type="ECO:0000256" key="3">
    <source>
        <dbReference type="ARBA" id="ARBA00023163"/>
    </source>
</evidence>
<keyword evidence="1" id="KW-0805">Transcription regulation</keyword>
<dbReference type="InterPro" id="IPR001138">
    <property type="entry name" value="Zn2Cys6_DnaBD"/>
</dbReference>
<feature type="domain" description="Zn(2)-C6 fungal-type" evidence="6">
    <location>
        <begin position="38"/>
        <end position="67"/>
    </location>
</feature>
<comment type="caution">
    <text evidence="7">The sequence shown here is derived from an EMBL/GenBank/DDBJ whole genome shotgun (WGS) entry which is preliminary data.</text>
</comment>
<feature type="compositionally biased region" description="Low complexity" evidence="5">
    <location>
        <begin position="207"/>
        <end position="220"/>
    </location>
</feature>
<dbReference type="GO" id="GO:0008270">
    <property type="term" value="F:zinc ion binding"/>
    <property type="evidence" value="ECO:0007669"/>
    <property type="project" value="InterPro"/>
</dbReference>
<keyword evidence="8" id="KW-1185">Reference proteome</keyword>
<dbReference type="SMART" id="SM00066">
    <property type="entry name" value="GAL4"/>
    <property type="match status" value="1"/>
</dbReference>
<evidence type="ECO:0000256" key="2">
    <source>
        <dbReference type="ARBA" id="ARBA00023125"/>
    </source>
</evidence>
<evidence type="ECO:0000256" key="1">
    <source>
        <dbReference type="ARBA" id="ARBA00023015"/>
    </source>
</evidence>
<dbReference type="GO" id="GO:0000435">
    <property type="term" value="P:positive regulation of transcription from RNA polymerase II promoter by galactose"/>
    <property type="evidence" value="ECO:0007669"/>
    <property type="project" value="TreeGrafter"/>
</dbReference>
<dbReference type="PROSITE" id="PS00463">
    <property type="entry name" value="ZN2_CY6_FUNGAL_1"/>
    <property type="match status" value="1"/>
</dbReference>
<dbReference type="Gene3D" id="4.10.240.10">
    <property type="entry name" value="Zn(2)-C6 fungal-type DNA-binding domain"/>
    <property type="match status" value="1"/>
</dbReference>
<dbReference type="GO" id="GO:0000981">
    <property type="term" value="F:DNA-binding transcription factor activity, RNA polymerase II-specific"/>
    <property type="evidence" value="ECO:0007669"/>
    <property type="project" value="InterPro"/>
</dbReference>
<dbReference type="SUPFAM" id="SSF57701">
    <property type="entry name" value="Zn2/Cys6 DNA-binding domain"/>
    <property type="match status" value="1"/>
</dbReference>
<keyword evidence="4" id="KW-0539">Nucleus</keyword>
<feature type="region of interest" description="Disordered" evidence="5">
    <location>
        <begin position="1"/>
        <end position="32"/>
    </location>
</feature>
<keyword evidence="3" id="KW-0804">Transcription</keyword>
<dbReference type="CDD" id="cd00067">
    <property type="entry name" value="GAL4"/>
    <property type="match status" value="1"/>
</dbReference>
<gene>
    <name evidence="7" type="ORF">L202_03447</name>
</gene>
<dbReference type="InterPro" id="IPR051127">
    <property type="entry name" value="Fungal_SecMet_Regulators"/>
</dbReference>
<proteinExistence type="predicted"/>
<evidence type="ECO:0000256" key="5">
    <source>
        <dbReference type="SAM" id="MobiDB-lite"/>
    </source>
</evidence>
<accession>A0A1E3HTJ9</accession>
<dbReference type="EMBL" id="AWGJ01000005">
    <property type="protein sequence ID" value="ODN79475.1"/>
    <property type="molecule type" value="Genomic_DNA"/>
</dbReference>
<organism evidence="7 8">
    <name type="scientific">Cryptococcus amylolentus CBS 6039</name>
    <dbReference type="NCBI Taxonomy" id="1295533"/>
    <lineage>
        <taxon>Eukaryota</taxon>
        <taxon>Fungi</taxon>
        <taxon>Dikarya</taxon>
        <taxon>Basidiomycota</taxon>
        <taxon>Agaricomycotina</taxon>
        <taxon>Tremellomycetes</taxon>
        <taxon>Tremellales</taxon>
        <taxon>Cryptococcaceae</taxon>
        <taxon>Cryptococcus</taxon>
    </lineage>
</organism>
<feature type="region of interest" description="Disordered" evidence="5">
    <location>
        <begin position="166"/>
        <end position="226"/>
    </location>
</feature>
<feature type="region of interest" description="Disordered" evidence="5">
    <location>
        <begin position="252"/>
        <end position="287"/>
    </location>
</feature>